<organism evidence="2 3">
    <name type="scientific">Nocardia wallacei</name>
    <dbReference type="NCBI Taxonomy" id="480035"/>
    <lineage>
        <taxon>Bacteria</taxon>
        <taxon>Bacillati</taxon>
        <taxon>Actinomycetota</taxon>
        <taxon>Actinomycetes</taxon>
        <taxon>Mycobacteriales</taxon>
        <taxon>Nocardiaceae</taxon>
        <taxon>Nocardia</taxon>
    </lineage>
</organism>
<dbReference type="InterPro" id="IPR004322">
    <property type="entry name" value="Plasmid_replicase_bac"/>
</dbReference>
<keyword evidence="3" id="KW-1185">Reference proteome</keyword>
<protein>
    <submittedName>
        <fullName evidence="2">Uncharacterized protein</fullName>
    </submittedName>
</protein>
<evidence type="ECO:0000256" key="1">
    <source>
        <dbReference type="SAM" id="MobiDB-lite"/>
    </source>
</evidence>
<dbReference type="AlphaFoldDB" id="A0A7G1KWC5"/>
<dbReference type="KEGG" id="nwl:NWFMUON74_72390"/>
<name>A0A7G1KWC5_9NOCA</name>
<dbReference type="RefSeq" id="WP_187689669.1">
    <property type="nucleotide sequence ID" value="NZ_AP023397.1"/>
</dbReference>
<keyword evidence="2" id="KW-0614">Plasmid</keyword>
<feature type="region of interest" description="Disordered" evidence="1">
    <location>
        <begin position="290"/>
        <end position="328"/>
    </location>
</feature>
<evidence type="ECO:0000313" key="2">
    <source>
        <dbReference type="EMBL" id="BCK59467.1"/>
    </source>
</evidence>
<accession>A0A7G1KWC5</accession>
<feature type="compositionally biased region" description="Basic and acidic residues" evidence="1">
    <location>
        <begin position="290"/>
        <end position="306"/>
    </location>
</feature>
<dbReference type="Proteomes" id="UP000516173">
    <property type="component" value="Plasmid pFMUON74"/>
</dbReference>
<sequence>MSYLINRELGGRLLAMDTEVDDWTDVDTLPFAFEEHWLPRRPLAGTSKHGGYYRMSREAALERPYIEANPLVMKSLIITDHDGGRADEIVGLAGLPPPSYIAMNPHLRNGHIVYALATPVVLTNAAHRRPVNLLSRVESGLNNMLGGDVAYGGRTTKNPRHQEHLPLWGPDHAVYSLKELADPLERLGALPKWAGARERRAKLATTDTGRNVEIFEVTRKWSYPKRGDYTDLGRWESAVSDYAWDRNVELIGSCFTKGPLLFPEVHQIARSISRWTWRHIRRSFAEEQARRGKISAEKAGPEELARRGRKGGQTMTDKRRKAIAETNRRRGSRLDIDAILADALEG</sequence>
<gene>
    <name evidence="2" type="ORF">NWFMUON74_72390</name>
</gene>
<evidence type="ECO:0000313" key="3">
    <source>
        <dbReference type="Proteomes" id="UP000516173"/>
    </source>
</evidence>
<dbReference type="EMBL" id="AP023397">
    <property type="protein sequence ID" value="BCK59467.1"/>
    <property type="molecule type" value="Genomic_DNA"/>
</dbReference>
<geneLocation type="plasmid" evidence="2 3">
    <name>pFMUON74</name>
</geneLocation>
<dbReference type="Pfam" id="PF03090">
    <property type="entry name" value="Replicase"/>
    <property type="match status" value="1"/>
</dbReference>
<dbReference type="Gene3D" id="1.10.340.50">
    <property type="match status" value="1"/>
</dbReference>
<reference evidence="2 3" key="1">
    <citation type="submission" date="2020-08" db="EMBL/GenBank/DDBJ databases">
        <title>Genome Sequencing of Nocardia wallacei strain FMUON74 and assembly.</title>
        <authorList>
            <person name="Toyokawa M."/>
            <person name="Uesaka K."/>
        </authorList>
    </citation>
    <scope>NUCLEOTIDE SEQUENCE [LARGE SCALE GENOMIC DNA]</scope>
    <source>
        <strain evidence="2 3">FMUON74</strain>
        <plasmid evidence="2 3">pFMUON74</plasmid>
    </source>
</reference>
<proteinExistence type="predicted"/>
<dbReference type="GeneID" id="80351602"/>